<feature type="transmembrane region" description="Helical" evidence="7">
    <location>
        <begin position="178"/>
        <end position="197"/>
    </location>
</feature>
<proteinExistence type="predicted"/>
<dbReference type="PANTHER" id="PTHR43652:SF2">
    <property type="entry name" value="BASIC AMINO ACID ANTIPORTER YFCC-RELATED"/>
    <property type="match status" value="1"/>
</dbReference>
<feature type="domain" description="RCK C-terminal" evidence="8">
    <location>
        <begin position="243"/>
        <end position="327"/>
    </location>
</feature>
<evidence type="ECO:0000256" key="3">
    <source>
        <dbReference type="ARBA" id="ARBA00022692"/>
    </source>
</evidence>
<accession>A0A1X6Z8W6</accession>
<evidence type="ECO:0000256" key="4">
    <source>
        <dbReference type="ARBA" id="ARBA00022737"/>
    </source>
</evidence>
<reference evidence="10 11" key="1">
    <citation type="submission" date="2017-03" db="EMBL/GenBank/DDBJ databases">
        <authorList>
            <person name="Afonso C.L."/>
            <person name="Miller P.J."/>
            <person name="Scott M.A."/>
            <person name="Spackman E."/>
            <person name="Goraichik I."/>
            <person name="Dimitrov K.M."/>
            <person name="Suarez D.L."/>
            <person name="Swayne D.E."/>
        </authorList>
    </citation>
    <scope>NUCLEOTIDE SEQUENCE [LARGE SCALE GENOMIC DNA]</scope>
    <source>
        <strain evidence="10 11">CECT 8367</strain>
    </source>
</reference>
<keyword evidence="12" id="KW-1185">Reference proteome</keyword>
<dbReference type="InterPro" id="IPR004680">
    <property type="entry name" value="Cit_transptr-like_dom"/>
</dbReference>
<dbReference type="GO" id="GO:0008324">
    <property type="term" value="F:monoatomic cation transmembrane transporter activity"/>
    <property type="evidence" value="ECO:0007669"/>
    <property type="project" value="InterPro"/>
</dbReference>
<evidence type="ECO:0000313" key="10">
    <source>
        <dbReference type="EMBL" id="SLN43792.1"/>
    </source>
</evidence>
<evidence type="ECO:0000256" key="5">
    <source>
        <dbReference type="ARBA" id="ARBA00022989"/>
    </source>
</evidence>
<feature type="transmembrane region" description="Helical" evidence="7">
    <location>
        <begin position="562"/>
        <end position="580"/>
    </location>
</feature>
<dbReference type="Gene3D" id="3.30.70.1450">
    <property type="entry name" value="Regulator of K+ conductance, C-terminal domain"/>
    <property type="match status" value="2"/>
</dbReference>
<feature type="transmembrane region" description="Helical" evidence="7">
    <location>
        <begin position="87"/>
        <end position="106"/>
    </location>
</feature>
<gene>
    <name evidence="9" type="ORF">CLV79_10414</name>
    <name evidence="10" type="ORF">LOS8367_01937</name>
</gene>
<feature type="transmembrane region" description="Helical" evidence="7">
    <location>
        <begin position="534"/>
        <end position="555"/>
    </location>
</feature>
<keyword evidence="4" id="KW-0677">Repeat</keyword>
<dbReference type="Pfam" id="PF03600">
    <property type="entry name" value="CitMHS"/>
    <property type="match status" value="1"/>
</dbReference>
<feature type="transmembrane region" description="Helical" evidence="7">
    <location>
        <begin position="36"/>
        <end position="57"/>
    </location>
</feature>
<evidence type="ECO:0000313" key="11">
    <source>
        <dbReference type="Proteomes" id="UP000193495"/>
    </source>
</evidence>
<dbReference type="AlphaFoldDB" id="A0A1X6Z8W6"/>
<dbReference type="PROSITE" id="PS51202">
    <property type="entry name" value="RCK_C"/>
    <property type="match status" value="1"/>
</dbReference>
<dbReference type="Proteomes" id="UP000240624">
    <property type="component" value="Unassembled WGS sequence"/>
</dbReference>
<evidence type="ECO:0000259" key="8">
    <source>
        <dbReference type="PROSITE" id="PS51202"/>
    </source>
</evidence>
<dbReference type="GO" id="GO:0006813">
    <property type="term" value="P:potassium ion transport"/>
    <property type="evidence" value="ECO:0007669"/>
    <property type="project" value="InterPro"/>
</dbReference>
<keyword evidence="2" id="KW-0813">Transport</keyword>
<feature type="transmembrane region" description="Helical" evidence="7">
    <location>
        <begin position="432"/>
        <end position="465"/>
    </location>
</feature>
<evidence type="ECO:0000313" key="9">
    <source>
        <dbReference type="EMBL" id="PSK86585.1"/>
    </source>
</evidence>
<keyword evidence="5 7" id="KW-1133">Transmembrane helix</keyword>
<feature type="transmembrane region" description="Helical" evidence="7">
    <location>
        <begin position="507"/>
        <end position="528"/>
    </location>
</feature>
<dbReference type="InterPro" id="IPR031312">
    <property type="entry name" value="Na/sul_symport_CS"/>
</dbReference>
<sequence>MPFFDGSVALCFGTSCRTRGPVCPYLQMDPEVIIDLGVAAPYAALALLALVFVTFTLEIRSADMVAFCGAVGALLLGLVQVDDVLGALANPAPATIATMFVLSAALVRTGVLDSATTLLRSGMARYPRRTIVIFLVTAAVASAFMNNTPVVLVLIPVVIGLAREAGMAPTRLLIPLSYMVILGGTCTLIGTSTNLLIDGVTRDMGLAPFGLFEIAPLGFAVALVGGGFLALAGPYLLPARREGAAVTSETGESWLVRMEVPEGSVLIGRAPDDVEAFRRSGTHLVDLLRGEKSLRNRMAEIRIAAGDMVVLRCPESEVAALRDGRVPGLRLPNESGERPRRSHAASLLVGPVARSLNRPLSRLQWRRRYGVYLLATDRSGEARPEALERLRVGDRLLVEGRLEDIARMTREERLMSLGSFEARAFRRGKAPIAIATMAAVVVLAAFGAAPILALGLVGVAVVLLTDCIDADEGVGAIDGRLLLLIVSMLVLGQAMDRSGALVMAVEALRPLLALAPPLLALAAVYAATSVLTEIVTNNAVAVLMAPIAAGLAAGLGLDPRPFLVAVMFGASASFATPIGYQTNTLVHAAGGYRFSDFLRIGLPMNIVVGIVTVLVVPLIWPLQG</sequence>
<feature type="transmembrane region" description="Helical" evidence="7">
    <location>
        <begin position="600"/>
        <end position="620"/>
    </location>
</feature>
<evidence type="ECO:0000256" key="7">
    <source>
        <dbReference type="SAM" id="Phobius"/>
    </source>
</evidence>
<comment type="subcellular location">
    <subcellularLocation>
        <location evidence="1">Membrane</location>
        <topology evidence="1">Multi-pass membrane protein</topology>
    </subcellularLocation>
</comment>
<dbReference type="InterPro" id="IPR036721">
    <property type="entry name" value="RCK_C_sf"/>
</dbReference>
<dbReference type="GO" id="GO:0005886">
    <property type="term" value="C:plasma membrane"/>
    <property type="evidence" value="ECO:0007669"/>
    <property type="project" value="TreeGrafter"/>
</dbReference>
<evidence type="ECO:0000313" key="12">
    <source>
        <dbReference type="Proteomes" id="UP000240624"/>
    </source>
</evidence>
<protein>
    <submittedName>
        <fullName evidence="10">Citrate transporter</fullName>
    </submittedName>
    <submittedName>
        <fullName evidence="9">TrkA family protein</fullName>
    </submittedName>
</protein>
<evidence type="ECO:0000256" key="6">
    <source>
        <dbReference type="ARBA" id="ARBA00023136"/>
    </source>
</evidence>
<dbReference type="PROSITE" id="PS01271">
    <property type="entry name" value="NA_SULFATE"/>
    <property type="match status" value="1"/>
</dbReference>
<dbReference type="Proteomes" id="UP000193495">
    <property type="component" value="Unassembled WGS sequence"/>
</dbReference>
<keyword evidence="6 7" id="KW-0472">Membrane</keyword>
<feature type="transmembrane region" description="Helical" evidence="7">
    <location>
        <begin position="126"/>
        <end position="144"/>
    </location>
</feature>
<dbReference type="PANTHER" id="PTHR43652">
    <property type="entry name" value="BASIC AMINO ACID ANTIPORTER YFCC-RELATED"/>
    <property type="match status" value="1"/>
</dbReference>
<reference evidence="9 12" key="2">
    <citation type="submission" date="2018-03" db="EMBL/GenBank/DDBJ databases">
        <title>Genomic Encyclopedia of Archaeal and Bacterial Type Strains, Phase II (KMG-II): from individual species to whole genera.</title>
        <authorList>
            <person name="Goeker M."/>
        </authorList>
    </citation>
    <scope>NUCLEOTIDE SEQUENCE [LARGE SCALE GENOMIC DNA]</scope>
    <source>
        <strain evidence="9 12">DSM 29956</strain>
    </source>
</reference>
<dbReference type="EMBL" id="FWFY01000004">
    <property type="protein sequence ID" value="SLN43792.1"/>
    <property type="molecule type" value="Genomic_DNA"/>
</dbReference>
<feature type="transmembrane region" description="Helical" evidence="7">
    <location>
        <begin position="477"/>
        <end position="495"/>
    </location>
</feature>
<feature type="transmembrane region" description="Helical" evidence="7">
    <location>
        <begin position="217"/>
        <end position="237"/>
    </location>
</feature>
<dbReference type="InterPro" id="IPR006037">
    <property type="entry name" value="RCK_C"/>
</dbReference>
<feature type="transmembrane region" description="Helical" evidence="7">
    <location>
        <begin position="64"/>
        <end position="81"/>
    </location>
</feature>
<keyword evidence="3 7" id="KW-0812">Transmembrane</keyword>
<name>A0A1X6Z8W6_9RHOB</name>
<organism evidence="10 11">
    <name type="scientific">Limimaricola soesokkakensis</name>
    <dbReference type="NCBI Taxonomy" id="1343159"/>
    <lineage>
        <taxon>Bacteria</taxon>
        <taxon>Pseudomonadati</taxon>
        <taxon>Pseudomonadota</taxon>
        <taxon>Alphaproteobacteria</taxon>
        <taxon>Rhodobacterales</taxon>
        <taxon>Paracoccaceae</taxon>
        <taxon>Limimaricola</taxon>
    </lineage>
</organism>
<dbReference type="InterPro" id="IPR051679">
    <property type="entry name" value="DASS-Related_Transporters"/>
</dbReference>
<evidence type="ECO:0000256" key="2">
    <source>
        <dbReference type="ARBA" id="ARBA00022448"/>
    </source>
</evidence>
<dbReference type="SUPFAM" id="SSF116726">
    <property type="entry name" value="TrkA C-terminal domain-like"/>
    <property type="match status" value="2"/>
</dbReference>
<dbReference type="EMBL" id="PYGB01000004">
    <property type="protein sequence ID" value="PSK86585.1"/>
    <property type="molecule type" value="Genomic_DNA"/>
</dbReference>
<evidence type="ECO:0000256" key="1">
    <source>
        <dbReference type="ARBA" id="ARBA00004141"/>
    </source>
</evidence>